<dbReference type="EMBL" id="CP042425">
    <property type="protein sequence ID" value="QEL18417.1"/>
    <property type="molecule type" value="Genomic_DNA"/>
</dbReference>
<evidence type="ECO:0000313" key="3">
    <source>
        <dbReference type="Proteomes" id="UP000324974"/>
    </source>
</evidence>
<evidence type="ECO:0000256" key="1">
    <source>
        <dbReference type="SAM" id="Phobius"/>
    </source>
</evidence>
<dbReference type="InterPro" id="IPR025570">
    <property type="entry name" value="DUF4337"/>
</dbReference>
<dbReference type="Pfam" id="PF14235">
    <property type="entry name" value="DUF4337"/>
    <property type="match status" value="1"/>
</dbReference>
<feature type="transmembrane region" description="Helical" evidence="1">
    <location>
        <begin position="183"/>
        <end position="207"/>
    </location>
</feature>
<gene>
    <name evidence="2" type="ORF">PX52LOC_05441</name>
</gene>
<dbReference type="Proteomes" id="UP000324974">
    <property type="component" value="Chromosome"/>
</dbReference>
<accession>A0A5C1AJQ6</accession>
<dbReference type="AlphaFoldDB" id="A0A5C1AJQ6"/>
<name>A0A5C1AJQ6_9BACT</name>
<feature type="transmembrane region" description="Helical" evidence="1">
    <location>
        <begin position="20"/>
        <end position="40"/>
    </location>
</feature>
<keyword evidence="1" id="KW-0472">Membrane</keyword>
<proteinExistence type="predicted"/>
<keyword evidence="3" id="KW-1185">Reference proteome</keyword>
<dbReference type="OrthoDB" id="9806096at2"/>
<sequence length="219" mass="24576">MAEVEIPNPQEVKEKAENPFTRVIALSVAFYAVGLAIASFGGHNAAKEMMLCKQDEVKAESVSRQEAFNVWNQFQSKSTREALYKNERTQLEAEQKGSPAQFPAYKAELLKQYVEDERRMKVDKDELAGKAKTIQTDGEKKVRDIQEKLDRYQRKDPYFDFAEVAFQLAIVLASVAMLSEKRWAFIVSIVLAIVALVLTLNGFLLLFPIPGLDEGAPGA</sequence>
<evidence type="ECO:0000313" key="2">
    <source>
        <dbReference type="EMBL" id="QEL18417.1"/>
    </source>
</evidence>
<evidence type="ECO:0008006" key="4">
    <source>
        <dbReference type="Google" id="ProtNLM"/>
    </source>
</evidence>
<organism evidence="2 3">
    <name type="scientific">Limnoglobus roseus</name>
    <dbReference type="NCBI Taxonomy" id="2598579"/>
    <lineage>
        <taxon>Bacteria</taxon>
        <taxon>Pseudomonadati</taxon>
        <taxon>Planctomycetota</taxon>
        <taxon>Planctomycetia</taxon>
        <taxon>Gemmatales</taxon>
        <taxon>Gemmataceae</taxon>
        <taxon>Limnoglobus</taxon>
    </lineage>
</organism>
<keyword evidence="1" id="KW-0812">Transmembrane</keyword>
<reference evidence="3" key="1">
    <citation type="submission" date="2019-08" db="EMBL/GenBank/DDBJ databases">
        <title>Limnoglobus roseus gen. nov., sp. nov., a novel freshwater planctomycete with a giant genome from the family Gemmataceae.</title>
        <authorList>
            <person name="Kulichevskaya I.S."/>
            <person name="Naumoff D.G."/>
            <person name="Miroshnikov K."/>
            <person name="Ivanova A."/>
            <person name="Philippov D.A."/>
            <person name="Hakobyan A."/>
            <person name="Rijpstra I.C."/>
            <person name="Sinninghe Damste J.S."/>
            <person name="Liesack W."/>
            <person name="Dedysh S.N."/>
        </authorList>
    </citation>
    <scope>NUCLEOTIDE SEQUENCE [LARGE SCALE GENOMIC DNA]</scope>
    <source>
        <strain evidence="3">PX52</strain>
    </source>
</reference>
<dbReference type="RefSeq" id="WP_149112930.1">
    <property type="nucleotide sequence ID" value="NZ_CP042425.1"/>
</dbReference>
<keyword evidence="1" id="KW-1133">Transmembrane helix</keyword>
<dbReference type="KEGG" id="lrs:PX52LOC_05441"/>
<protein>
    <recommendedName>
        <fullName evidence="4">DUF4337 domain-containing protein</fullName>
    </recommendedName>
</protein>